<sequence length="160" mass="18705">MSRKRLLPWILIVALSGLVYLLTMLIPDTFLYYFFRDYSRLRLSFENKIPFHGEYFIYALPFLIMMANVYELCSRPDDVPLYRWARSWLTLGLSFVAAGLIYLCLGKPQIWNLFYSHRGIPAVAFSMLAAVLTFGWLLCVEGVRLVIAIARWVKARRQPK</sequence>
<feature type="transmembrane region" description="Helical" evidence="1">
    <location>
        <begin position="85"/>
        <end position="103"/>
    </location>
</feature>
<feature type="transmembrane region" description="Helical" evidence="1">
    <location>
        <begin position="55"/>
        <end position="73"/>
    </location>
</feature>
<feature type="transmembrane region" description="Helical" evidence="1">
    <location>
        <begin position="123"/>
        <end position="150"/>
    </location>
</feature>
<keyword evidence="1" id="KW-1133">Transmembrane helix</keyword>
<dbReference type="AlphaFoldDB" id="A0A9Q5CWF4"/>
<evidence type="ECO:0000313" key="3">
    <source>
        <dbReference type="Proteomes" id="UP000281028"/>
    </source>
</evidence>
<protein>
    <submittedName>
        <fullName evidence="2">Uncharacterized protein</fullName>
    </submittedName>
</protein>
<accession>A0A9Q5CWF4</accession>
<dbReference type="OrthoDB" id="9909248at2"/>
<evidence type="ECO:0000313" key="2">
    <source>
        <dbReference type="EMBL" id="NSL85591.1"/>
    </source>
</evidence>
<keyword evidence="1" id="KW-0812">Transmembrane</keyword>
<name>A0A9Q5CWF4_9BACT</name>
<gene>
    <name evidence="2" type="ORF">ECE50_002030</name>
</gene>
<keyword evidence="1" id="KW-0472">Membrane</keyword>
<organism evidence="2 3">
    <name type="scientific">Chitinophaga solisilvae</name>
    <dbReference type="NCBI Taxonomy" id="1233460"/>
    <lineage>
        <taxon>Bacteria</taxon>
        <taxon>Pseudomonadati</taxon>
        <taxon>Bacteroidota</taxon>
        <taxon>Chitinophagia</taxon>
        <taxon>Chitinophagales</taxon>
        <taxon>Chitinophagaceae</taxon>
        <taxon>Chitinophaga</taxon>
    </lineage>
</organism>
<dbReference type="Proteomes" id="UP000281028">
    <property type="component" value="Unassembled WGS sequence"/>
</dbReference>
<comment type="caution">
    <text evidence="2">The sequence shown here is derived from an EMBL/GenBank/DDBJ whole genome shotgun (WGS) entry which is preliminary data.</text>
</comment>
<dbReference type="EMBL" id="RIAR02000001">
    <property type="protein sequence ID" value="NSL85591.1"/>
    <property type="molecule type" value="Genomic_DNA"/>
</dbReference>
<evidence type="ECO:0000256" key="1">
    <source>
        <dbReference type="SAM" id="Phobius"/>
    </source>
</evidence>
<proteinExistence type="predicted"/>
<keyword evidence="3" id="KW-1185">Reference proteome</keyword>
<reference evidence="2" key="1">
    <citation type="submission" date="2020-05" db="EMBL/GenBank/DDBJ databases">
        <title>Chitinophaga laudate sp. nov., isolated from a tropical peat swamp.</title>
        <authorList>
            <person name="Goh C.B.S."/>
            <person name="Lee M.S."/>
            <person name="Parimannan S."/>
            <person name="Pasbakhsh P."/>
            <person name="Yule C.M."/>
            <person name="Rajandas H."/>
            <person name="Loke S."/>
            <person name="Croft L."/>
            <person name="Tan J.B.L."/>
        </authorList>
    </citation>
    <scope>NUCLEOTIDE SEQUENCE</scope>
    <source>
        <strain evidence="2">Mgbs1</strain>
    </source>
</reference>
<feature type="transmembrane region" description="Helical" evidence="1">
    <location>
        <begin position="7"/>
        <end position="35"/>
    </location>
</feature>